<dbReference type="PRINTS" id="PR00035">
    <property type="entry name" value="HTHGNTR"/>
</dbReference>
<dbReference type="SMART" id="SM00895">
    <property type="entry name" value="FCD"/>
    <property type="match status" value="1"/>
</dbReference>
<evidence type="ECO:0000259" key="4">
    <source>
        <dbReference type="PROSITE" id="PS50949"/>
    </source>
</evidence>
<dbReference type="InterPro" id="IPR036388">
    <property type="entry name" value="WH-like_DNA-bd_sf"/>
</dbReference>
<dbReference type="AlphaFoldDB" id="A0A1R1K206"/>
<dbReference type="SMART" id="SM00345">
    <property type="entry name" value="HTH_GNTR"/>
    <property type="match status" value="1"/>
</dbReference>
<keyword evidence="2" id="KW-0238">DNA-binding</keyword>
<dbReference type="Gene3D" id="1.10.10.10">
    <property type="entry name" value="Winged helix-like DNA-binding domain superfamily/Winged helix DNA-binding domain"/>
    <property type="match status" value="1"/>
</dbReference>
<dbReference type="PANTHER" id="PTHR43537">
    <property type="entry name" value="TRANSCRIPTIONAL REGULATOR, GNTR FAMILY"/>
    <property type="match status" value="1"/>
</dbReference>
<name>A0A1R1K206_ALCXX</name>
<keyword evidence="1" id="KW-0805">Transcription regulation</keyword>
<evidence type="ECO:0000256" key="2">
    <source>
        <dbReference type="ARBA" id="ARBA00023125"/>
    </source>
</evidence>
<dbReference type="GO" id="GO:0003677">
    <property type="term" value="F:DNA binding"/>
    <property type="evidence" value="ECO:0007669"/>
    <property type="project" value="UniProtKB-KW"/>
</dbReference>
<evidence type="ECO:0000313" key="5">
    <source>
        <dbReference type="EMBL" id="OMG93298.1"/>
    </source>
</evidence>
<organism evidence="5 6">
    <name type="scientific">Alcaligenes xylosoxydans xylosoxydans</name>
    <name type="common">Achromobacter xylosoxidans</name>
    <dbReference type="NCBI Taxonomy" id="85698"/>
    <lineage>
        <taxon>Bacteria</taxon>
        <taxon>Pseudomonadati</taxon>
        <taxon>Pseudomonadota</taxon>
        <taxon>Betaproteobacteria</taxon>
        <taxon>Burkholderiales</taxon>
        <taxon>Alcaligenaceae</taxon>
        <taxon>Achromobacter</taxon>
    </lineage>
</organism>
<comment type="caution">
    <text evidence="5">The sequence shown here is derived from an EMBL/GenBank/DDBJ whole genome shotgun (WGS) entry which is preliminary data.</text>
</comment>
<sequence>MQVIERPLTLVDQVIAALRKEIAEGRFAPASRLPAEQELARTLGCSRPVIREAVSQLKADGILVTTKGVGAYVAANPAGSVFRLPRGDTSAKDLAQLFELRFWMETAAAEAAALRRKTADLARMRDALKRMERHAGDYPAASKADVDFHAAIAGSTQNAYLVAFSGFIEGQLLKAREMGWQNSARLAGGPRPAQQEHLRLFEAIQARDPDAARQAAAAHLLASGRRMGLDVQKLERMAHPDRP</sequence>
<dbReference type="RefSeq" id="WP_076408211.1">
    <property type="nucleotide sequence ID" value="NZ_MJMN01000001.1"/>
</dbReference>
<dbReference type="InterPro" id="IPR011711">
    <property type="entry name" value="GntR_C"/>
</dbReference>
<dbReference type="SUPFAM" id="SSF46785">
    <property type="entry name" value="Winged helix' DNA-binding domain"/>
    <property type="match status" value="1"/>
</dbReference>
<dbReference type="PROSITE" id="PS50949">
    <property type="entry name" value="HTH_GNTR"/>
    <property type="match status" value="1"/>
</dbReference>
<dbReference type="InterPro" id="IPR000524">
    <property type="entry name" value="Tscrpt_reg_HTH_GntR"/>
</dbReference>
<evidence type="ECO:0000256" key="1">
    <source>
        <dbReference type="ARBA" id="ARBA00023015"/>
    </source>
</evidence>
<dbReference type="Pfam" id="PF07729">
    <property type="entry name" value="FCD"/>
    <property type="match status" value="1"/>
</dbReference>
<dbReference type="Proteomes" id="UP000187251">
    <property type="component" value="Unassembled WGS sequence"/>
</dbReference>
<evidence type="ECO:0000313" key="6">
    <source>
        <dbReference type="Proteomes" id="UP000187251"/>
    </source>
</evidence>
<gene>
    <name evidence="5" type="ORF">BIZ92_02935</name>
</gene>
<proteinExistence type="predicted"/>
<dbReference type="InterPro" id="IPR036390">
    <property type="entry name" value="WH_DNA-bd_sf"/>
</dbReference>
<evidence type="ECO:0000256" key="3">
    <source>
        <dbReference type="ARBA" id="ARBA00023163"/>
    </source>
</evidence>
<dbReference type="Gene3D" id="1.20.120.530">
    <property type="entry name" value="GntR ligand-binding domain-like"/>
    <property type="match status" value="1"/>
</dbReference>
<keyword evidence="3" id="KW-0804">Transcription</keyword>
<dbReference type="Pfam" id="PF00392">
    <property type="entry name" value="GntR"/>
    <property type="match status" value="1"/>
</dbReference>
<protein>
    <submittedName>
        <fullName evidence="5">GntR family transcriptional regulator</fullName>
    </submittedName>
</protein>
<dbReference type="EMBL" id="MJMN01000001">
    <property type="protein sequence ID" value="OMG93298.1"/>
    <property type="molecule type" value="Genomic_DNA"/>
</dbReference>
<dbReference type="CDD" id="cd07377">
    <property type="entry name" value="WHTH_GntR"/>
    <property type="match status" value="1"/>
</dbReference>
<dbReference type="GO" id="GO:0003700">
    <property type="term" value="F:DNA-binding transcription factor activity"/>
    <property type="evidence" value="ECO:0007669"/>
    <property type="project" value="InterPro"/>
</dbReference>
<dbReference type="PANTHER" id="PTHR43537:SF5">
    <property type="entry name" value="UXU OPERON TRANSCRIPTIONAL REGULATOR"/>
    <property type="match status" value="1"/>
</dbReference>
<accession>A0A1R1K206</accession>
<dbReference type="SUPFAM" id="SSF48008">
    <property type="entry name" value="GntR ligand-binding domain-like"/>
    <property type="match status" value="1"/>
</dbReference>
<feature type="domain" description="HTH gntR-type" evidence="4">
    <location>
        <begin position="8"/>
        <end position="76"/>
    </location>
</feature>
<reference evidence="5 6" key="1">
    <citation type="submission" date="2016-09" db="EMBL/GenBank/DDBJ databases">
        <title>Phylogenomics of Achromobacter.</title>
        <authorList>
            <person name="Jeukens J."/>
            <person name="Freschi L."/>
            <person name="Vincent A.T."/>
            <person name="Emond-Rheault J.-G."/>
            <person name="Kukavica-Ibrulj I."/>
            <person name="Charette S.J."/>
            <person name="Levesque R.C."/>
        </authorList>
    </citation>
    <scope>NUCLEOTIDE SEQUENCE [LARGE SCALE GENOMIC DNA]</scope>
    <source>
        <strain evidence="5 6">AUS488</strain>
    </source>
</reference>
<dbReference type="OrthoDB" id="8638122at2"/>
<dbReference type="InterPro" id="IPR008920">
    <property type="entry name" value="TF_FadR/GntR_C"/>
</dbReference>